<evidence type="ECO:0000256" key="1">
    <source>
        <dbReference type="ARBA" id="ARBA00010716"/>
    </source>
</evidence>
<dbReference type="InterPro" id="IPR011059">
    <property type="entry name" value="Metal-dep_hydrolase_composite"/>
</dbReference>
<keyword evidence="2" id="KW-0378">Hydrolase</keyword>
<dbReference type="AlphaFoldDB" id="A0A941IQ82"/>
<dbReference type="PANTHER" id="PTHR11113:SF14">
    <property type="entry name" value="N-ACETYLGLUCOSAMINE-6-PHOSPHATE DEACETYLASE"/>
    <property type="match status" value="1"/>
</dbReference>
<gene>
    <name evidence="4" type="ORF">KDL01_21925</name>
</gene>
<dbReference type="Gene3D" id="2.30.40.10">
    <property type="entry name" value="Urease, subunit C, domain 1"/>
    <property type="match status" value="1"/>
</dbReference>
<dbReference type="InterPro" id="IPR023100">
    <property type="entry name" value="D-aminoacylase_insert_dom_sf"/>
</dbReference>
<proteinExistence type="inferred from homology"/>
<dbReference type="GO" id="GO:0008448">
    <property type="term" value="F:N-acetylglucosamine-6-phosphate deacetylase activity"/>
    <property type="evidence" value="ECO:0007669"/>
    <property type="project" value="TreeGrafter"/>
</dbReference>
<dbReference type="Proteomes" id="UP000675781">
    <property type="component" value="Unassembled WGS sequence"/>
</dbReference>
<dbReference type="SUPFAM" id="SSF51556">
    <property type="entry name" value="Metallo-dependent hydrolases"/>
    <property type="match status" value="1"/>
</dbReference>
<dbReference type="Pfam" id="PF07969">
    <property type="entry name" value="Amidohydro_3"/>
    <property type="match status" value="1"/>
</dbReference>
<reference evidence="4" key="1">
    <citation type="submission" date="2021-04" db="EMBL/GenBank/DDBJ databases">
        <title>Genome based classification of Actinospica acidithermotolerans sp. nov., an actinobacterium isolated from an Indonesian hot spring.</title>
        <authorList>
            <person name="Kusuma A.B."/>
            <person name="Putra K.E."/>
            <person name="Nafisah S."/>
            <person name="Loh J."/>
            <person name="Nouioui I."/>
            <person name="Goodfellow M."/>
        </authorList>
    </citation>
    <scope>NUCLEOTIDE SEQUENCE</scope>
    <source>
        <strain evidence="4">CSCA 57</strain>
    </source>
</reference>
<accession>A0A941IQ82</accession>
<dbReference type="Gene3D" id="3.20.20.140">
    <property type="entry name" value="Metal-dependent hydrolases"/>
    <property type="match status" value="1"/>
</dbReference>
<protein>
    <submittedName>
        <fullName evidence="4">Amidohydrolase family protein</fullName>
    </submittedName>
</protein>
<evidence type="ECO:0000313" key="5">
    <source>
        <dbReference type="Proteomes" id="UP000675781"/>
    </source>
</evidence>
<comment type="similarity">
    <text evidence="1">Belongs to the metallo-dependent hydrolases superfamily. NagA family.</text>
</comment>
<keyword evidence="5" id="KW-1185">Reference proteome</keyword>
<evidence type="ECO:0000259" key="3">
    <source>
        <dbReference type="Pfam" id="PF07969"/>
    </source>
</evidence>
<dbReference type="InterPro" id="IPR032466">
    <property type="entry name" value="Metal_Hydrolase"/>
</dbReference>
<comment type="caution">
    <text evidence="4">The sequence shown here is derived from an EMBL/GenBank/DDBJ whole genome shotgun (WGS) entry which is preliminary data.</text>
</comment>
<name>A0A941IQ82_9ACTN</name>
<feature type="domain" description="Amidohydrolase 3" evidence="3">
    <location>
        <begin position="21"/>
        <end position="472"/>
    </location>
</feature>
<organism evidence="4 5">
    <name type="scientific">Actinospica durhamensis</name>
    <dbReference type="NCBI Taxonomy" id="1508375"/>
    <lineage>
        <taxon>Bacteria</taxon>
        <taxon>Bacillati</taxon>
        <taxon>Actinomycetota</taxon>
        <taxon>Actinomycetes</taxon>
        <taxon>Catenulisporales</taxon>
        <taxon>Actinospicaceae</taxon>
        <taxon>Actinospica</taxon>
    </lineage>
</organism>
<dbReference type="Gene3D" id="3.30.1490.130">
    <property type="entry name" value="D-aminoacylase. Domain 3"/>
    <property type="match status" value="1"/>
</dbReference>
<dbReference type="SUPFAM" id="SSF51338">
    <property type="entry name" value="Composite domain of metallo-dependent hydrolases"/>
    <property type="match status" value="2"/>
</dbReference>
<dbReference type="EMBL" id="JAGSOG010000117">
    <property type="protein sequence ID" value="MBR7835949.1"/>
    <property type="molecule type" value="Genomic_DNA"/>
</dbReference>
<evidence type="ECO:0000256" key="2">
    <source>
        <dbReference type="ARBA" id="ARBA00022801"/>
    </source>
</evidence>
<dbReference type="InterPro" id="IPR013108">
    <property type="entry name" value="Amidohydro_3"/>
</dbReference>
<dbReference type="GO" id="GO:0006046">
    <property type="term" value="P:N-acetylglucosamine catabolic process"/>
    <property type="evidence" value="ECO:0007669"/>
    <property type="project" value="TreeGrafter"/>
</dbReference>
<evidence type="ECO:0000313" key="4">
    <source>
        <dbReference type="EMBL" id="MBR7835949.1"/>
    </source>
</evidence>
<dbReference type="PANTHER" id="PTHR11113">
    <property type="entry name" value="N-ACETYLGLUCOSAMINE-6-PHOSPHATE DEACETYLASE"/>
    <property type="match status" value="1"/>
</dbReference>
<sequence>MRGDRIVFVGQAPDDARAQTTIEAGGLVVAPGFIDLHTHVDFTVESVPAAHACVRQGVTTVVTGNCGNSAFPAPAFSIDFESYAARVQATEPAVNLAALVGHGALRTAVVGEDRRAATAEETGRMADLLGVAAQQGAFGLSTGLIYAPGSFADTDEVAALADVAHAHDLLYATHLRDEGDGLLGALDEALDVARRTGVRLQVSHLKAMGPPNHGKVRDALVRIDEARASGLDVACDVYPYTASSTLLTSRLPDWAMDGGDVRLLERLQDADTSARIAEELEGNADWAFLPDAVVLAGLPAGRYSEFVGCNLREVAKRTDRTAAQAMLDVLRRHDAQVWIVNHAMAEEDVRTVLRHPAAAVCSDGWELTTDCEGSPHPRHFGTFARIFKEYCRSDASSGEAPGAILSLPEAIHKMTALPAARLGLTDRGVLAPGQIADVAVFDPDKVADTATYRAPKSYALGTRAVLVNGIPVLMEGEQTPARPGRVLRKTRP</sequence>